<evidence type="ECO:0000256" key="7">
    <source>
        <dbReference type="SAM" id="MobiDB-lite"/>
    </source>
</evidence>
<dbReference type="InterPro" id="IPR003656">
    <property type="entry name" value="Znf_BED"/>
</dbReference>
<name>A0AAU9MTP8_9ASTR</name>
<dbReference type="AlphaFoldDB" id="A0AAU9MTP8"/>
<organism evidence="9 10">
    <name type="scientific">Lactuca virosa</name>
    <dbReference type="NCBI Taxonomy" id="75947"/>
    <lineage>
        <taxon>Eukaryota</taxon>
        <taxon>Viridiplantae</taxon>
        <taxon>Streptophyta</taxon>
        <taxon>Embryophyta</taxon>
        <taxon>Tracheophyta</taxon>
        <taxon>Spermatophyta</taxon>
        <taxon>Magnoliopsida</taxon>
        <taxon>eudicotyledons</taxon>
        <taxon>Gunneridae</taxon>
        <taxon>Pentapetalae</taxon>
        <taxon>asterids</taxon>
        <taxon>campanulids</taxon>
        <taxon>Asterales</taxon>
        <taxon>Asteraceae</taxon>
        <taxon>Cichorioideae</taxon>
        <taxon>Cichorieae</taxon>
        <taxon>Lactucinae</taxon>
        <taxon>Lactuca</taxon>
    </lineage>
</organism>
<evidence type="ECO:0000256" key="3">
    <source>
        <dbReference type="ARBA" id="ARBA00022833"/>
    </source>
</evidence>
<dbReference type="GO" id="GO:0008270">
    <property type="term" value="F:zinc ion binding"/>
    <property type="evidence" value="ECO:0007669"/>
    <property type="project" value="UniProtKB-KW"/>
</dbReference>
<protein>
    <recommendedName>
        <fullName evidence="8">BED-type domain-containing protein</fullName>
    </recommendedName>
</protein>
<dbReference type="SUPFAM" id="SSF57667">
    <property type="entry name" value="beta-beta-alpha zinc fingers"/>
    <property type="match status" value="1"/>
</dbReference>
<dbReference type="GO" id="GO:0003677">
    <property type="term" value="F:DNA binding"/>
    <property type="evidence" value="ECO:0007669"/>
    <property type="project" value="InterPro"/>
</dbReference>
<proteinExistence type="predicted"/>
<keyword evidence="10" id="KW-1185">Reference proteome</keyword>
<sequence length="254" mass="28727">MDEAINLSGYEDEEEVGSVPNKEEVPSGSKASKATKVKAKKLKPNLSSNPVKRQRKLTSPVWKHFEMIDELDENGNIQSKCKKCGTKYIAESSYGIGNMLRHARTCNTHNYADVGQLLIKTNMNCSLGTRSVMYKHDEFRELVAIAVARHNLPLQFVEYEGIRNCFSYLNPEVKTFCRNTVKSEIKNMYLVEKNKLCDVLQSIPGRVALTSDCWTSVTTDGYISLTAHFVDQNWCLQKKVLALLSCLLPILVFH</sequence>
<evidence type="ECO:0000256" key="5">
    <source>
        <dbReference type="ARBA" id="ARBA00023163"/>
    </source>
</evidence>
<evidence type="ECO:0000313" key="10">
    <source>
        <dbReference type="Proteomes" id="UP001157418"/>
    </source>
</evidence>
<feature type="region of interest" description="Disordered" evidence="7">
    <location>
        <begin position="1"/>
        <end position="53"/>
    </location>
</feature>
<keyword evidence="3" id="KW-0862">Zinc</keyword>
<keyword evidence="5" id="KW-0804">Transcription</keyword>
<dbReference type="Proteomes" id="UP001157418">
    <property type="component" value="Unassembled WGS sequence"/>
</dbReference>
<feature type="compositionally biased region" description="Basic residues" evidence="7">
    <location>
        <begin position="33"/>
        <end position="43"/>
    </location>
</feature>
<dbReference type="InterPro" id="IPR036236">
    <property type="entry name" value="Znf_C2H2_sf"/>
</dbReference>
<dbReference type="PROSITE" id="PS50808">
    <property type="entry name" value="ZF_BED"/>
    <property type="match status" value="1"/>
</dbReference>
<keyword evidence="1" id="KW-0479">Metal-binding</keyword>
<evidence type="ECO:0000256" key="4">
    <source>
        <dbReference type="ARBA" id="ARBA00023015"/>
    </source>
</evidence>
<accession>A0AAU9MTP8</accession>
<dbReference type="SMART" id="SM00614">
    <property type="entry name" value="ZnF_BED"/>
    <property type="match status" value="1"/>
</dbReference>
<reference evidence="9 10" key="1">
    <citation type="submission" date="2022-01" db="EMBL/GenBank/DDBJ databases">
        <authorList>
            <person name="Xiong W."/>
            <person name="Schranz E."/>
        </authorList>
    </citation>
    <scope>NUCLEOTIDE SEQUENCE [LARGE SCALE GENOMIC DNA]</scope>
</reference>
<comment type="caution">
    <text evidence="9">The sequence shown here is derived from an EMBL/GenBank/DDBJ whole genome shotgun (WGS) entry which is preliminary data.</text>
</comment>
<evidence type="ECO:0000256" key="1">
    <source>
        <dbReference type="ARBA" id="ARBA00022723"/>
    </source>
</evidence>
<feature type="domain" description="BED-type" evidence="8">
    <location>
        <begin position="56"/>
        <end position="114"/>
    </location>
</feature>
<gene>
    <name evidence="9" type="ORF">LVIROSA_LOCUS17021</name>
</gene>
<evidence type="ECO:0000256" key="6">
    <source>
        <dbReference type="PROSITE-ProRule" id="PRU00027"/>
    </source>
</evidence>
<evidence type="ECO:0000259" key="8">
    <source>
        <dbReference type="PROSITE" id="PS50808"/>
    </source>
</evidence>
<dbReference type="PANTHER" id="PTHR46481">
    <property type="entry name" value="ZINC FINGER BED DOMAIN-CONTAINING PROTEIN 4"/>
    <property type="match status" value="1"/>
</dbReference>
<keyword evidence="2 6" id="KW-0863">Zinc-finger</keyword>
<dbReference type="EMBL" id="CAKMRJ010003334">
    <property type="protein sequence ID" value="CAH1430225.1"/>
    <property type="molecule type" value="Genomic_DNA"/>
</dbReference>
<dbReference type="PANTHER" id="PTHR46481:SF6">
    <property type="entry name" value="ZINC FINGER BED DOMAIN-CONTAINING PROTEIN RICESLEEPER 2-LIKE"/>
    <property type="match status" value="1"/>
</dbReference>
<keyword evidence="4" id="KW-0805">Transcription regulation</keyword>
<dbReference type="InterPro" id="IPR052035">
    <property type="entry name" value="ZnF_BED_domain_contain"/>
</dbReference>
<evidence type="ECO:0000256" key="2">
    <source>
        <dbReference type="ARBA" id="ARBA00022771"/>
    </source>
</evidence>
<evidence type="ECO:0000313" key="9">
    <source>
        <dbReference type="EMBL" id="CAH1430225.1"/>
    </source>
</evidence>